<gene>
    <name evidence="1" type="ORF">MKW98_008402</name>
</gene>
<dbReference type="AlphaFoldDB" id="A0AAD4SII0"/>
<dbReference type="Proteomes" id="UP001202328">
    <property type="component" value="Unassembled WGS sequence"/>
</dbReference>
<keyword evidence="2" id="KW-1185">Reference proteome</keyword>
<protein>
    <submittedName>
        <fullName evidence="1">Uncharacterized protein</fullName>
    </submittedName>
</protein>
<evidence type="ECO:0000313" key="1">
    <source>
        <dbReference type="EMBL" id="KAI3907725.1"/>
    </source>
</evidence>
<name>A0AAD4SII0_9MAGN</name>
<accession>A0AAD4SII0</accession>
<sequence>MILQGVKFLSLVMNYWILLVKDSRQQAFKYFTDIYNVFCNPFFVVLLQALGDCLESIAGAVLMDSKLSLDIVWQRELIEPKRLQKYSFVKLELTVLSMHYMISKSATLRKQKNFICSFQNNFSKKRVLAVGTPVITLALAKEKDLVLKNVVILDGSRLQKKTPGTQDIFHWPSLLA</sequence>
<comment type="caution">
    <text evidence="1">The sequence shown here is derived from an EMBL/GenBank/DDBJ whole genome shotgun (WGS) entry which is preliminary data.</text>
</comment>
<proteinExistence type="predicted"/>
<reference evidence="1" key="1">
    <citation type="submission" date="2022-04" db="EMBL/GenBank/DDBJ databases">
        <title>A functionally conserved STORR gene fusion in Papaver species that diverged 16.8 million years ago.</title>
        <authorList>
            <person name="Catania T."/>
        </authorList>
    </citation>
    <scope>NUCLEOTIDE SEQUENCE</scope>
    <source>
        <strain evidence="1">S-188037</strain>
    </source>
</reference>
<organism evidence="1 2">
    <name type="scientific">Papaver atlanticum</name>
    <dbReference type="NCBI Taxonomy" id="357466"/>
    <lineage>
        <taxon>Eukaryota</taxon>
        <taxon>Viridiplantae</taxon>
        <taxon>Streptophyta</taxon>
        <taxon>Embryophyta</taxon>
        <taxon>Tracheophyta</taxon>
        <taxon>Spermatophyta</taxon>
        <taxon>Magnoliopsida</taxon>
        <taxon>Ranunculales</taxon>
        <taxon>Papaveraceae</taxon>
        <taxon>Papaveroideae</taxon>
        <taxon>Papaver</taxon>
    </lineage>
</organism>
<evidence type="ECO:0000313" key="2">
    <source>
        <dbReference type="Proteomes" id="UP001202328"/>
    </source>
</evidence>
<dbReference type="EMBL" id="JAJJMB010010578">
    <property type="protein sequence ID" value="KAI3907725.1"/>
    <property type="molecule type" value="Genomic_DNA"/>
</dbReference>